<organism evidence="1 2">
    <name type="scientific">Williamsia marianensis</name>
    <dbReference type="NCBI Taxonomy" id="85044"/>
    <lineage>
        <taxon>Bacteria</taxon>
        <taxon>Bacillati</taxon>
        <taxon>Actinomycetota</taxon>
        <taxon>Actinomycetes</taxon>
        <taxon>Mycobacteriales</taxon>
        <taxon>Nocardiaceae</taxon>
        <taxon>Williamsia</taxon>
    </lineage>
</organism>
<feature type="non-terminal residue" evidence="1">
    <location>
        <position position="1"/>
    </location>
</feature>
<keyword evidence="2" id="KW-1185">Reference proteome</keyword>
<evidence type="ECO:0000313" key="1">
    <source>
        <dbReference type="EMBL" id="MDV7137122.1"/>
    </source>
</evidence>
<name>A0ABU4F0T9_WILMA</name>
<comment type="caution">
    <text evidence="1">The sequence shown here is derived from an EMBL/GenBank/DDBJ whole genome shotgun (WGS) entry which is preliminary data.</text>
</comment>
<accession>A0ABU4F0T9</accession>
<dbReference type="EMBL" id="JAWLUM010000009">
    <property type="protein sequence ID" value="MDV7137122.1"/>
    <property type="molecule type" value="Genomic_DNA"/>
</dbReference>
<dbReference type="Proteomes" id="UP001185792">
    <property type="component" value="Unassembled WGS sequence"/>
</dbReference>
<protein>
    <submittedName>
        <fullName evidence="1">Uncharacterized protein</fullName>
    </submittedName>
</protein>
<sequence>LGNFFNPHSLRSLKNFPPTSCALSSHAGLHLPCQKGKKVGGHDNPGRHAMFYDPFVAMEHVYNQTKMPGDPAYTDLNEATKSALLDLAIGSPEAHQAAATVTRLH</sequence>
<dbReference type="RefSeq" id="WP_317714985.1">
    <property type="nucleotide sequence ID" value="NZ_JAWLUM010000009.1"/>
</dbReference>
<proteinExistence type="predicted"/>
<reference evidence="1 2" key="1">
    <citation type="submission" date="2023-10" db="EMBL/GenBank/DDBJ databases">
        <title>Development of a sustainable strategy for remediation of hydrocarbon-contaminated territories based on the waste exchange concept.</title>
        <authorList>
            <person name="Krivoruchko A."/>
        </authorList>
    </citation>
    <scope>NUCLEOTIDE SEQUENCE [LARGE SCALE GENOMIC DNA]</scope>
    <source>
        <strain evidence="1 2">IEGM 1236</strain>
    </source>
</reference>
<gene>
    <name evidence="1" type="ORF">R4198_25805</name>
</gene>
<evidence type="ECO:0000313" key="2">
    <source>
        <dbReference type="Proteomes" id="UP001185792"/>
    </source>
</evidence>